<feature type="region of interest" description="Disordered" evidence="5">
    <location>
        <begin position="292"/>
        <end position="333"/>
    </location>
</feature>
<dbReference type="GO" id="GO:0008093">
    <property type="term" value="F:cytoskeletal anchor activity"/>
    <property type="evidence" value="ECO:0007669"/>
    <property type="project" value="TreeGrafter"/>
</dbReference>
<feature type="domain" description="GAR" evidence="7">
    <location>
        <begin position="557"/>
        <end position="629"/>
    </location>
</feature>
<evidence type="ECO:0000256" key="3">
    <source>
        <dbReference type="ARBA" id="ARBA00023212"/>
    </source>
</evidence>
<evidence type="ECO:0000259" key="7">
    <source>
        <dbReference type="PROSITE" id="PS51460"/>
    </source>
</evidence>
<dbReference type="PANTHER" id="PTHR46756">
    <property type="entry name" value="TRANSGELIN"/>
    <property type="match status" value="1"/>
</dbReference>
<dbReference type="GO" id="GO:1904825">
    <property type="term" value="P:protein localization to microtubule plus-end"/>
    <property type="evidence" value="ECO:0007669"/>
    <property type="project" value="TreeGrafter"/>
</dbReference>
<feature type="compositionally biased region" description="Basic residues" evidence="5">
    <location>
        <begin position="815"/>
        <end position="824"/>
    </location>
</feature>
<dbReference type="PROSITE" id="PS51460">
    <property type="entry name" value="GAR"/>
    <property type="match status" value="1"/>
</dbReference>
<feature type="compositionally biased region" description="Polar residues" evidence="5">
    <location>
        <begin position="729"/>
        <end position="744"/>
    </location>
</feature>
<dbReference type="EMBL" id="IACT01006730">
    <property type="protein sequence ID" value="LAC25854.1"/>
    <property type="molecule type" value="mRNA"/>
</dbReference>
<feature type="compositionally biased region" description="Polar residues" evidence="5">
    <location>
        <begin position="292"/>
        <end position="305"/>
    </location>
</feature>
<evidence type="ECO:0000259" key="6">
    <source>
        <dbReference type="PROSITE" id="PS50021"/>
    </source>
</evidence>
<protein>
    <submittedName>
        <fullName evidence="8">GAS2-like protein 2 isoform X1</fullName>
    </submittedName>
</protein>
<dbReference type="InterPro" id="IPR003108">
    <property type="entry name" value="GAR_dom"/>
</dbReference>
<dbReference type="GO" id="GO:0001725">
    <property type="term" value="C:stress fiber"/>
    <property type="evidence" value="ECO:0007669"/>
    <property type="project" value="TreeGrafter"/>
</dbReference>
<proteinExistence type="evidence at transcript level"/>
<sequence length="1183" mass="129987">MGDMNQVLSSPVLNEVQNMFTNHNGLDELMEEDDNPSFNLINEIASSLSNQYIPMAPPLPPKPSTNTFSSSNYQMPISKPSPSVVVSSTTSDSPVSTSTAFSTPLEHGRMPSSPYAGFEPLPSPSRSSFKRVSKLNKTHPAISILEENVGYVTGLAYDVIASVAAENAASKTVLSATRSIDSTASSDIPELTEQDPNEQNKSLNSSTAKEIKSFDCNSSEIHHASCNSLHSDTTQLVELDETPRESVTTVDYSINSSLLSNCTQNSIEAPESVSRQWSLDAVDSKTMSLISNTSLNTTPHSSNKLNTTQNSSTPPSSCSSTPQHISNANANRSQEEDVDSILLLEKRSFRPFKNPEDYLYAMREDLAEWLNCLYELSINADNFFEMLETGEVLCQHANAVRSAAEEAARNGRRLSGRWRVPQTDVVWRPGVESGSFRARDNVSNFIRWCRELGVHEVLLFETDDLVLRKNEKHVILALLEVARQGHKLGMAAPLLVQMEDDIDRQERLLEEKRALMQESKGKLETMSGDDQDPLPEHEEPIEPPQIFYGPTAQIVTNDLRNLDEMVRALLENCKCESQFPMHKLSDGKYRIGKTKIIIFVRILRNHVMVRVGGGWDTLEHFLNKHDPCRCKAGTGHRTLMSSHMEYKQVPNQDRQLLNVTYDRSEDGSSPLAGRRRSSGLQPRRDSGGPVPNRDNSGSVPDGDNSGLAPNRENSGPAPNKENSGLVPNRDNSITSLRQRSQSPANIVYRPNAGRPSISHPHHPHHHHHHHQSTLNPSLDEVAGRSPEPPGGWCDTSSEVSDEGYRSQGAPPRPSPRTRRNHRKLSIGDSSLNERPESSMTHTSSEGSTVSTDDLGVPPTPPRSPPAGDTASAHCLTDHASLSSTPGVRSHIPQLSRGRLTSTESLNKVMGQKKKKNSIGEEDRPAWNSGPGNKKEDMKRRGSCADLSSGYSISRSRSTTSETGFHSLTRNTPVRKSLSASRPSGSGNRLNELVPNTGKCTWNGRTGRGRPQVNSESYRPPALPRGVRSASASPGPIRRNFGHSAPVTPQTRSPEQSAPNSNLNSPTHSIALPDIIRQNVPDLGEINSKPTVEMLAQLERLVNVYRVKVLDHFAEEGKVPPPELADDFSCSWVRGTQSLTNSPKKTPRSKRTEDKPALKVTPRRDGLGSRIPAPTFLSSRNTSS</sequence>
<feature type="compositionally biased region" description="Basic and acidic residues" evidence="5">
    <location>
        <begin position="1149"/>
        <end position="1166"/>
    </location>
</feature>
<dbReference type="CDD" id="cd21268">
    <property type="entry name" value="CH_GAS2L1_2"/>
    <property type="match status" value="1"/>
</dbReference>
<name>A0A6A7G5X4_9CRUS</name>
<dbReference type="GO" id="GO:0051015">
    <property type="term" value="F:actin filament binding"/>
    <property type="evidence" value="ECO:0007669"/>
    <property type="project" value="TreeGrafter"/>
</dbReference>
<evidence type="ECO:0000313" key="8">
    <source>
        <dbReference type="EMBL" id="LAC25854.1"/>
    </source>
</evidence>
<feature type="compositionally biased region" description="Polar residues" evidence="5">
    <location>
        <begin position="1134"/>
        <end position="1143"/>
    </location>
</feature>
<dbReference type="Gene3D" id="1.10.418.10">
    <property type="entry name" value="Calponin-like domain"/>
    <property type="match status" value="1"/>
</dbReference>
<dbReference type="GO" id="GO:0001578">
    <property type="term" value="P:microtubule bundle formation"/>
    <property type="evidence" value="ECO:0007669"/>
    <property type="project" value="TreeGrafter"/>
</dbReference>
<reference evidence="8" key="1">
    <citation type="submission" date="2017-11" db="EMBL/GenBank/DDBJ databases">
        <title>The sensing device of the deep-sea amphipod.</title>
        <authorList>
            <person name="Kobayashi H."/>
            <person name="Nagahama T."/>
            <person name="Arai W."/>
            <person name="Sasagawa Y."/>
            <person name="Umeda M."/>
            <person name="Hayashi T."/>
            <person name="Nikaido I."/>
            <person name="Watanabe H."/>
            <person name="Oguri K."/>
            <person name="Kitazato H."/>
            <person name="Fujioka K."/>
            <person name="Kido Y."/>
            <person name="Takami H."/>
        </authorList>
    </citation>
    <scope>NUCLEOTIDE SEQUENCE</scope>
    <source>
        <tissue evidence="8">Whole body</tissue>
    </source>
</reference>
<feature type="compositionally biased region" description="Low complexity" evidence="5">
    <location>
        <begin position="306"/>
        <end position="323"/>
    </location>
</feature>
<dbReference type="GO" id="GO:0005737">
    <property type="term" value="C:cytoplasm"/>
    <property type="evidence" value="ECO:0007669"/>
    <property type="project" value="TreeGrafter"/>
</dbReference>
<dbReference type="PROSITE" id="PS50021">
    <property type="entry name" value="CH"/>
    <property type="match status" value="1"/>
</dbReference>
<feature type="compositionally biased region" description="Basic residues" evidence="5">
    <location>
        <begin position="759"/>
        <end position="771"/>
    </location>
</feature>
<feature type="region of interest" description="Disordered" evidence="5">
    <location>
        <begin position="83"/>
        <end position="132"/>
    </location>
</feature>
<dbReference type="GO" id="GO:0035371">
    <property type="term" value="C:microtubule plus-end"/>
    <property type="evidence" value="ECO:0007669"/>
    <property type="project" value="TreeGrafter"/>
</dbReference>
<organism evidence="8">
    <name type="scientific">Hirondellea gigas</name>
    <dbReference type="NCBI Taxonomy" id="1518452"/>
    <lineage>
        <taxon>Eukaryota</taxon>
        <taxon>Metazoa</taxon>
        <taxon>Ecdysozoa</taxon>
        <taxon>Arthropoda</taxon>
        <taxon>Crustacea</taxon>
        <taxon>Multicrustacea</taxon>
        <taxon>Malacostraca</taxon>
        <taxon>Eumalacostraca</taxon>
        <taxon>Peracarida</taxon>
        <taxon>Amphipoda</taxon>
        <taxon>Amphilochidea</taxon>
        <taxon>Lysianassida</taxon>
        <taxon>Lysianassidira</taxon>
        <taxon>Lysianassoidea</taxon>
        <taxon>Lysianassidae</taxon>
        <taxon>Hirondellea</taxon>
    </lineage>
</organism>
<dbReference type="PANTHER" id="PTHR46756:SF18">
    <property type="entry name" value="GAS2-LIKE PROTEIN PICKLED EGGS"/>
    <property type="match status" value="1"/>
</dbReference>
<comment type="subcellular location">
    <subcellularLocation>
        <location evidence="1">Cytoplasm</location>
        <location evidence="1">Cytoskeleton</location>
    </subcellularLocation>
</comment>
<accession>A0A6A7G5X4</accession>
<evidence type="ECO:0000256" key="5">
    <source>
        <dbReference type="SAM" id="MobiDB-lite"/>
    </source>
</evidence>
<feature type="compositionally biased region" description="Low complexity" evidence="5">
    <location>
        <begin position="947"/>
        <end position="960"/>
    </location>
</feature>
<feature type="compositionally biased region" description="Polar residues" evidence="5">
    <location>
        <begin position="837"/>
        <end position="851"/>
    </location>
</feature>
<feature type="compositionally biased region" description="Polar residues" evidence="5">
    <location>
        <begin position="1046"/>
        <end position="1067"/>
    </location>
</feature>
<dbReference type="SMART" id="SM00033">
    <property type="entry name" value="CH"/>
    <property type="match status" value="1"/>
</dbReference>
<feature type="region of interest" description="Disordered" evidence="5">
    <location>
        <begin position="519"/>
        <end position="545"/>
    </location>
</feature>
<dbReference type="SUPFAM" id="SSF47576">
    <property type="entry name" value="Calponin-homology domain, CH-domain"/>
    <property type="match status" value="1"/>
</dbReference>
<feature type="compositionally biased region" description="Polar residues" evidence="5">
    <location>
        <begin position="172"/>
        <end position="186"/>
    </location>
</feature>
<dbReference type="SMART" id="SM00243">
    <property type="entry name" value="GAS2"/>
    <property type="match status" value="1"/>
</dbReference>
<dbReference type="InterPro" id="IPR036872">
    <property type="entry name" value="CH_dom_sf"/>
</dbReference>
<keyword evidence="3" id="KW-0206">Cytoskeleton</keyword>
<feature type="region of interest" description="Disordered" evidence="5">
    <location>
        <begin position="661"/>
        <end position="1067"/>
    </location>
</feature>
<keyword evidence="2" id="KW-0963">Cytoplasm</keyword>
<feature type="compositionally biased region" description="Polar residues" evidence="5">
    <location>
        <begin position="961"/>
        <end position="988"/>
    </location>
</feature>
<dbReference type="GO" id="GO:0051764">
    <property type="term" value="P:actin crosslink formation"/>
    <property type="evidence" value="ECO:0007669"/>
    <property type="project" value="TreeGrafter"/>
</dbReference>
<dbReference type="InterPro" id="IPR036534">
    <property type="entry name" value="GAR_dom_sf"/>
</dbReference>
<evidence type="ECO:0000256" key="2">
    <source>
        <dbReference type="ARBA" id="ARBA00022490"/>
    </source>
</evidence>
<dbReference type="GO" id="GO:0005884">
    <property type="term" value="C:actin filament"/>
    <property type="evidence" value="ECO:0007669"/>
    <property type="project" value="TreeGrafter"/>
</dbReference>
<feature type="region of interest" description="Disordered" evidence="5">
    <location>
        <begin position="172"/>
        <end position="206"/>
    </location>
</feature>
<evidence type="ECO:0000256" key="1">
    <source>
        <dbReference type="ARBA" id="ARBA00004245"/>
    </source>
</evidence>
<dbReference type="AlphaFoldDB" id="A0A6A7G5X4"/>
<feature type="compositionally biased region" description="Low complexity" evidence="5">
    <location>
        <begin position="83"/>
        <end position="99"/>
    </location>
</feature>
<dbReference type="Pfam" id="PF02187">
    <property type="entry name" value="GAS2"/>
    <property type="match status" value="1"/>
</dbReference>
<feature type="compositionally biased region" description="Polar residues" evidence="5">
    <location>
        <begin position="197"/>
        <end position="206"/>
    </location>
</feature>
<evidence type="ECO:0000256" key="4">
    <source>
        <dbReference type="ARBA" id="ARBA00038441"/>
    </source>
</evidence>
<dbReference type="GO" id="GO:0031110">
    <property type="term" value="P:regulation of microtubule polymerization or depolymerization"/>
    <property type="evidence" value="ECO:0007669"/>
    <property type="project" value="TreeGrafter"/>
</dbReference>
<dbReference type="InterPro" id="IPR001715">
    <property type="entry name" value="CH_dom"/>
</dbReference>
<dbReference type="GO" id="GO:0008017">
    <property type="term" value="F:microtubule binding"/>
    <property type="evidence" value="ECO:0007669"/>
    <property type="project" value="InterPro"/>
</dbReference>
<dbReference type="SUPFAM" id="SSF143575">
    <property type="entry name" value="GAS2 domain-like"/>
    <property type="match status" value="1"/>
</dbReference>
<feature type="domain" description="Calponin-homology (CH)" evidence="6">
    <location>
        <begin position="360"/>
        <end position="487"/>
    </location>
</feature>
<feature type="region of interest" description="Disordered" evidence="5">
    <location>
        <begin position="1134"/>
        <end position="1183"/>
    </location>
</feature>
<dbReference type="Pfam" id="PF00307">
    <property type="entry name" value="CH"/>
    <property type="match status" value="1"/>
</dbReference>
<comment type="similarity">
    <text evidence="4">Belongs to the GAS2 family.</text>
</comment>
<dbReference type="Gene3D" id="3.30.920.20">
    <property type="entry name" value="Gas2-like domain"/>
    <property type="match status" value="1"/>
</dbReference>